<dbReference type="Gene3D" id="3.10.10.10">
    <property type="entry name" value="HIV Type 1 Reverse Transcriptase, subunit A, domain 1"/>
    <property type="match status" value="1"/>
</dbReference>
<feature type="domain" description="Integrase catalytic" evidence="15">
    <location>
        <begin position="1040"/>
        <end position="1197"/>
    </location>
</feature>
<dbReference type="InterPro" id="IPR000477">
    <property type="entry name" value="RT_dom"/>
</dbReference>
<protein>
    <recommendedName>
        <fullName evidence="12">Gypsy retrotransposon integrase-like protein 1</fullName>
        <ecNumber evidence="2">3.1.26.4</ecNumber>
    </recommendedName>
</protein>
<keyword evidence="7" id="KW-0378">Hydrolase</keyword>
<keyword evidence="6" id="KW-0255">Endonuclease</keyword>
<dbReference type="CDD" id="cd00303">
    <property type="entry name" value="retropepsin_like"/>
    <property type="match status" value="1"/>
</dbReference>
<dbReference type="FunFam" id="3.10.10.10:FF:000004">
    <property type="entry name" value="Uncharacterized protein"/>
    <property type="match status" value="1"/>
</dbReference>
<feature type="compositionally biased region" description="Basic residues" evidence="13">
    <location>
        <begin position="1517"/>
        <end position="1528"/>
    </location>
</feature>
<evidence type="ECO:0000256" key="8">
    <source>
        <dbReference type="ARBA" id="ARBA00022842"/>
    </source>
</evidence>
<dbReference type="InterPro" id="IPR036397">
    <property type="entry name" value="RNaseH_sf"/>
</dbReference>
<organism evidence="16 17">
    <name type="scientific">Paramormyrops kingsleyae</name>
    <dbReference type="NCBI Taxonomy" id="1676925"/>
    <lineage>
        <taxon>Eukaryota</taxon>
        <taxon>Metazoa</taxon>
        <taxon>Chordata</taxon>
        <taxon>Craniata</taxon>
        <taxon>Vertebrata</taxon>
        <taxon>Euteleostomi</taxon>
        <taxon>Actinopterygii</taxon>
        <taxon>Neopterygii</taxon>
        <taxon>Teleostei</taxon>
        <taxon>Osteoglossocephala</taxon>
        <taxon>Osteoglossomorpha</taxon>
        <taxon>Osteoglossiformes</taxon>
        <taxon>Mormyridae</taxon>
        <taxon>Paramormyrops</taxon>
    </lineage>
</organism>
<dbReference type="Gene3D" id="3.30.420.10">
    <property type="entry name" value="Ribonuclease H-like superfamily/Ribonuclease H"/>
    <property type="match status" value="1"/>
</dbReference>
<dbReference type="InterPro" id="IPR021109">
    <property type="entry name" value="Peptidase_aspartic_dom_sf"/>
</dbReference>
<dbReference type="GO" id="GO:0015074">
    <property type="term" value="P:DNA integration"/>
    <property type="evidence" value="ECO:0007669"/>
    <property type="project" value="UniProtKB-KW"/>
</dbReference>
<evidence type="ECO:0000259" key="15">
    <source>
        <dbReference type="PROSITE" id="PS50994"/>
    </source>
</evidence>
<dbReference type="CDD" id="cd09274">
    <property type="entry name" value="RNase_HI_RT_Ty3"/>
    <property type="match status" value="1"/>
</dbReference>
<evidence type="ECO:0000256" key="10">
    <source>
        <dbReference type="ARBA" id="ARBA00022908"/>
    </source>
</evidence>
<dbReference type="GeneTree" id="ENSGT01100000263500"/>
<keyword evidence="5" id="KW-0540">Nuclease</keyword>
<dbReference type="SUPFAM" id="SSF53098">
    <property type="entry name" value="Ribonuclease H-like"/>
    <property type="match status" value="1"/>
</dbReference>
<keyword evidence="11" id="KW-0695">RNA-directed DNA polymerase</keyword>
<dbReference type="SUPFAM" id="SSF56672">
    <property type="entry name" value="DNA/RNA polymerases"/>
    <property type="match status" value="1"/>
</dbReference>
<feature type="region of interest" description="Disordered" evidence="13">
    <location>
        <begin position="1453"/>
        <end position="1529"/>
    </location>
</feature>
<evidence type="ECO:0000256" key="9">
    <source>
        <dbReference type="ARBA" id="ARBA00022884"/>
    </source>
</evidence>
<evidence type="ECO:0000256" key="12">
    <source>
        <dbReference type="ARBA" id="ARBA00039658"/>
    </source>
</evidence>
<dbReference type="Proteomes" id="UP000261540">
    <property type="component" value="Unplaced"/>
</dbReference>
<proteinExistence type="inferred from homology"/>
<dbReference type="Pfam" id="PF00078">
    <property type="entry name" value="RVT_1"/>
    <property type="match status" value="1"/>
</dbReference>
<evidence type="ECO:0000256" key="1">
    <source>
        <dbReference type="ARBA" id="ARBA00010879"/>
    </source>
</evidence>
<evidence type="ECO:0000256" key="5">
    <source>
        <dbReference type="ARBA" id="ARBA00022722"/>
    </source>
</evidence>
<dbReference type="Gene3D" id="1.10.340.70">
    <property type="match status" value="1"/>
</dbReference>
<dbReference type="GO" id="GO:0004523">
    <property type="term" value="F:RNA-DNA hybrid ribonuclease activity"/>
    <property type="evidence" value="ECO:0007669"/>
    <property type="project" value="UniProtKB-EC"/>
</dbReference>
<dbReference type="InterPro" id="IPR043502">
    <property type="entry name" value="DNA/RNA_pol_sf"/>
</dbReference>
<dbReference type="Pfam" id="PF00665">
    <property type="entry name" value="rve"/>
    <property type="match status" value="1"/>
</dbReference>
<dbReference type="PROSITE" id="PS50878">
    <property type="entry name" value="RT_POL"/>
    <property type="match status" value="1"/>
</dbReference>
<feature type="domain" description="Reverse transcriptase" evidence="14">
    <location>
        <begin position="400"/>
        <end position="579"/>
    </location>
</feature>
<name>A0A3B3SY99_9TELE</name>
<keyword evidence="17" id="KW-1185">Reference proteome</keyword>
<feature type="compositionally biased region" description="Acidic residues" evidence="13">
    <location>
        <begin position="1500"/>
        <end position="1513"/>
    </location>
</feature>
<evidence type="ECO:0000256" key="13">
    <source>
        <dbReference type="SAM" id="MobiDB-lite"/>
    </source>
</evidence>
<keyword evidence="9" id="KW-0694">RNA-binding</keyword>
<dbReference type="InterPro" id="IPR041577">
    <property type="entry name" value="RT_RNaseH_2"/>
</dbReference>
<evidence type="ECO:0000256" key="11">
    <source>
        <dbReference type="ARBA" id="ARBA00022918"/>
    </source>
</evidence>
<feature type="compositionally biased region" description="Basic and acidic residues" evidence="13">
    <location>
        <begin position="1465"/>
        <end position="1478"/>
    </location>
</feature>
<evidence type="ECO:0000313" key="16">
    <source>
        <dbReference type="Ensembl" id="ENSPKIP00000035629.1"/>
    </source>
</evidence>
<evidence type="ECO:0000256" key="6">
    <source>
        <dbReference type="ARBA" id="ARBA00022759"/>
    </source>
</evidence>
<dbReference type="FunFam" id="3.30.70.270:FF:000062">
    <property type="entry name" value="Uncharacterized protein"/>
    <property type="match status" value="1"/>
</dbReference>
<dbReference type="SUPFAM" id="SSF50630">
    <property type="entry name" value="Acid proteases"/>
    <property type="match status" value="1"/>
</dbReference>
<dbReference type="PANTHER" id="PTHR37984:SF15">
    <property type="entry name" value="INTEGRASE CATALYTIC DOMAIN-CONTAINING PROTEIN"/>
    <property type="match status" value="1"/>
</dbReference>
<dbReference type="GO" id="GO:0006508">
    <property type="term" value="P:proteolysis"/>
    <property type="evidence" value="ECO:0007669"/>
    <property type="project" value="InterPro"/>
</dbReference>
<dbReference type="InterPro" id="IPR050951">
    <property type="entry name" value="Retrovirus_Pol_polyprotein"/>
</dbReference>
<keyword evidence="3" id="KW-0808">Transferase</keyword>
<evidence type="ECO:0000256" key="4">
    <source>
        <dbReference type="ARBA" id="ARBA00022695"/>
    </source>
</evidence>
<dbReference type="FunFam" id="3.10.20.370:FF:000001">
    <property type="entry name" value="Retrovirus-related Pol polyprotein from transposon 17.6-like protein"/>
    <property type="match status" value="1"/>
</dbReference>
<dbReference type="FunFam" id="1.10.340.70:FF:000001">
    <property type="entry name" value="Retrovirus-related Pol polyprotein from transposon gypsy-like Protein"/>
    <property type="match status" value="1"/>
</dbReference>
<evidence type="ECO:0000256" key="7">
    <source>
        <dbReference type="ARBA" id="ARBA00022801"/>
    </source>
</evidence>
<dbReference type="InterPro" id="IPR012337">
    <property type="entry name" value="RNaseH-like_sf"/>
</dbReference>
<evidence type="ECO:0000256" key="2">
    <source>
        <dbReference type="ARBA" id="ARBA00012180"/>
    </source>
</evidence>
<keyword evidence="8" id="KW-0460">Magnesium</keyword>
<dbReference type="Gene3D" id="2.40.70.10">
    <property type="entry name" value="Acid Proteases"/>
    <property type="match status" value="1"/>
</dbReference>
<comment type="similarity">
    <text evidence="1">Belongs to the beta type-B retroviral polymerase family. HERV class-II K(HML-2) pol subfamily.</text>
</comment>
<dbReference type="Gene3D" id="3.10.20.370">
    <property type="match status" value="1"/>
</dbReference>
<dbReference type="Gene3D" id="3.30.70.270">
    <property type="match status" value="2"/>
</dbReference>
<evidence type="ECO:0000313" key="17">
    <source>
        <dbReference type="Proteomes" id="UP000261540"/>
    </source>
</evidence>
<accession>A0A3B3SY99</accession>
<dbReference type="Ensembl" id="ENSPKIT00000016562.1">
    <property type="protein sequence ID" value="ENSPKIP00000035629.1"/>
    <property type="gene ID" value="ENSPKIG00000014510.1"/>
</dbReference>
<dbReference type="CDD" id="cd01647">
    <property type="entry name" value="RT_LTR"/>
    <property type="match status" value="1"/>
</dbReference>
<dbReference type="InterPro" id="IPR001584">
    <property type="entry name" value="Integrase_cat-core"/>
</dbReference>
<feature type="compositionally biased region" description="Acidic residues" evidence="13">
    <location>
        <begin position="1349"/>
        <end position="1366"/>
    </location>
</feature>
<feature type="region of interest" description="Disordered" evidence="13">
    <location>
        <begin position="1330"/>
        <end position="1370"/>
    </location>
</feature>
<keyword evidence="4" id="KW-0548">Nucleotidyltransferase</keyword>
<dbReference type="PROSITE" id="PS50994">
    <property type="entry name" value="INTEGRASE"/>
    <property type="match status" value="1"/>
</dbReference>
<dbReference type="GO" id="GO:0003723">
    <property type="term" value="F:RNA binding"/>
    <property type="evidence" value="ECO:0007669"/>
    <property type="project" value="UniProtKB-KW"/>
</dbReference>
<dbReference type="PROSITE" id="PS00141">
    <property type="entry name" value="ASP_PROTEASE"/>
    <property type="match status" value="1"/>
</dbReference>
<dbReference type="InterPro" id="IPR041588">
    <property type="entry name" value="Integrase_H2C2"/>
</dbReference>
<sequence length="1595" mass="179795">MGPSVWLKCLRCFKRHPALVARHMRAVTCQASLKKSANMSNFKPHQKYHPSGIPKGLIGTKCTAQVNIEGNPCPCLLDTGSQVTTISQSFYEQNLSGLSITSLNNLLDVEAANGQAVPYLGYVEVRVVFPKDFLGSDVEVSTLALVVPETGGTAQPKVLIGTNTLDLAYDQFLGTNDSVCQAVPLGYRAVIKTIEHRRQQKVNSSIGTVRLPGFTPTVVPAGQSVVLEGVVGIRGQVTERWAVVEPPSCSAFPGGLLVASCLLSLPQHPSRKVPVVLRNETEHDIIVPGKSVIADIHALQKVMSHKDMKSDYSASSVCAKSTEGLCFDFGDSLPEGWKRRITQKLRAMPEVFAMHDMDVGHTNKVKHSIKLHDETSFKHRARPIHPNDLEAVRRHLEELLEAGIIRESESSFSSPIVVVRKKNGDIRLCIDYRKLNTQTIKDAYALPNLEETFSALRGSKWFSVLDLKSGYYQIELEENDKPKTAFVCPLGFWEFNRMPQGITNAPSTFQRLMEKCMGDINLSEVLVFLDDLIVFSDTLEEHEKRLLHVLGRLKDYGLKLSLDKCKFFQPSVKYLGHIVSENGVETDPEKIQAIKTWPSPRNLKELRSFLGFSGYYRRFIKDYAKIAKPLNELTVGYPPLRKSCKNKSKEKTYLDPKEPFGGRWTTDCQEAFKTLISKLTEAPVLGFADPGLPYVLHTDASTTGLGAALYQEQEGVLRVIAYASRGLSRSETRYPAHKLEFLALKWAVTEKFCDYLYGSSFKVVTDSNPLTYILTSAKLDATSYRWLSALSTFSFTLQYRPGKSNLDADALSRRPHGDLVNDLASQKEQDRIRQFTLYHSPEAANSTLVFADAIQAVCDKLLYQADNSSCFALIESLSMCPESIPEEYEKMEGSLVVPCMSERELRGKQRNDPALREIIIQLESGDPVLPALRHEFPELPFLLREWRKLELKNGVLYRKRTLGDSTTYQLVLPFDLRAIAMESLHDNMGHMGIERTLDLIRSRFYWPRMATDVENKVRTCSRCVCRKALPERAAPLVNIQVTRPLELVCMDFLSLEPDRSNTKDILVITDFFTKYAVAVPTPNQKARTVAKSLWENFIVHYGVPEKLHSDQGPDFESKTIKELCDIVGVKKVRTTPYHPRGNPVERFNRTLLGMLGTLKSHEKAHWKDFVKPLVHAYNCTKHETTGFTPYELMFGRQPRLPVDLIFNTSVSHDSPKFHSQYVQSLKTHLQESYKLAQKNAAKTAERNKVHFDRRVTESTLEEGDRVLVRNVRLRGKHKLANRWDPVVHVVVKRAGELPVYTVKPEKQDGSQRTLHRDLLLPCGFLPSIDDEPDVAKPARKRVTRQSLHEEDEECPENYQSSDEDDYGPQISDVSTLTSGRFIRGSDVIRNPVRTPFNSDIANQGLTDLEPVSTVNTGDVLRRKDLPEVECLPNAEFSPSSTEPLRENLREINDLPEVEPQIQNRPGHEGQREGDDEVHAVQIEETVPDVPLQRIGLQSGELEEETERDESEDDSPLRRSRRVKQKSKRLTYPELGNPMISIIQSLLQGLNTAFVESLAEQPRSTRHPKNPTKILSQPCKGTCIDLRGEGVTQVRN</sequence>
<reference evidence="16" key="2">
    <citation type="submission" date="2025-09" db="UniProtKB">
        <authorList>
            <consortium name="Ensembl"/>
        </authorList>
    </citation>
    <scope>IDENTIFICATION</scope>
</reference>
<dbReference type="GO" id="GO:0003964">
    <property type="term" value="F:RNA-directed DNA polymerase activity"/>
    <property type="evidence" value="ECO:0007669"/>
    <property type="project" value="UniProtKB-KW"/>
</dbReference>
<dbReference type="Pfam" id="PF17921">
    <property type="entry name" value="Integrase_H2C2"/>
    <property type="match status" value="1"/>
</dbReference>
<evidence type="ECO:0000256" key="3">
    <source>
        <dbReference type="ARBA" id="ARBA00022679"/>
    </source>
</evidence>
<reference evidence="16" key="1">
    <citation type="submission" date="2025-08" db="UniProtKB">
        <authorList>
            <consortium name="Ensembl"/>
        </authorList>
    </citation>
    <scope>IDENTIFICATION</scope>
</reference>
<dbReference type="Pfam" id="PF17919">
    <property type="entry name" value="RT_RNaseH_2"/>
    <property type="match status" value="1"/>
</dbReference>
<dbReference type="STRING" id="1676925.ENSPKIP00000035629"/>
<evidence type="ECO:0000259" key="14">
    <source>
        <dbReference type="PROSITE" id="PS50878"/>
    </source>
</evidence>
<keyword evidence="10" id="KW-0229">DNA integration</keyword>
<dbReference type="FunFam" id="3.30.420.10:FF:000269">
    <property type="entry name" value="Uncharacterized protein"/>
    <property type="match status" value="1"/>
</dbReference>
<dbReference type="InterPro" id="IPR043128">
    <property type="entry name" value="Rev_trsase/Diguanyl_cyclase"/>
</dbReference>
<dbReference type="PANTHER" id="PTHR37984">
    <property type="entry name" value="PROTEIN CBG26694"/>
    <property type="match status" value="1"/>
</dbReference>
<dbReference type="EC" id="3.1.26.4" evidence="2"/>
<dbReference type="InterPro" id="IPR001969">
    <property type="entry name" value="Aspartic_peptidase_AS"/>
</dbReference>
<dbReference type="GO" id="GO:0004190">
    <property type="term" value="F:aspartic-type endopeptidase activity"/>
    <property type="evidence" value="ECO:0007669"/>
    <property type="project" value="InterPro"/>
</dbReference>